<dbReference type="PROSITE" id="PS50850">
    <property type="entry name" value="MFS"/>
    <property type="match status" value="1"/>
</dbReference>
<keyword evidence="2 5" id="KW-0812">Transmembrane</keyword>
<evidence type="ECO:0000313" key="7">
    <source>
        <dbReference type="Proteomes" id="UP001147746"/>
    </source>
</evidence>
<evidence type="ECO:0000256" key="4">
    <source>
        <dbReference type="ARBA" id="ARBA00023136"/>
    </source>
</evidence>
<keyword evidence="3 5" id="KW-1133">Transmembrane helix</keyword>
<protein>
    <submittedName>
        <fullName evidence="6">Uncharacterized protein</fullName>
    </submittedName>
</protein>
<evidence type="ECO:0000256" key="3">
    <source>
        <dbReference type="ARBA" id="ARBA00022989"/>
    </source>
</evidence>
<organism evidence="6 7">
    <name type="scientific">Penicillium atrosanguineum</name>
    <dbReference type="NCBI Taxonomy" id="1132637"/>
    <lineage>
        <taxon>Eukaryota</taxon>
        <taxon>Fungi</taxon>
        <taxon>Dikarya</taxon>
        <taxon>Ascomycota</taxon>
        <taxon>Pezizomycotina</taxon>
        <taxon>Eurotiomycetes</taxon>
        <taxon>Eurotiomycetidae</taxon>
        <taxon>Eurotiales</taxon>
        <taxon>Aspergillaceae</taxon>
        <taxon>Penicillium</taxon>
    </lineage>
</organism>
<evidence type="ECO:0000256" key="5">
    <source>
        <dbReference type="SAM" id="Phobius"/>
    </source>
</evidence>
<comment type="caution">
    <text evidence="6">The sequence shown here is derived from an EMBL/GenBank/DDBJ whole genome shotgun (WGS) entry which is preliminary data.</text>
</comment>
<dbReference type="EMBL" id="JAPZBO010000005">
    <property type="protein sequence ID" value="KAJ5315843.1"/>
    <property type="molecule type" value="Genomic_DNA"/>
</dbReference>
<feature type="transmembrane region" description="Helical" evidence="5">
    <location>
        <begin position="263"/>
        <end position="283"/>
    </location>
</feature>
<comment type="subcellular location">
    <subcellularLocation>
        <location evidence="1">Membrane</location>
        <topology evidence="1">Multi-pass membrane protein</topology>
    </subcellularLocation>
</comment>
<dbReference type="PRINTS" id="PR01036">
    <property type="entry name" value="TCRTETB"/>
</dbReference>
<dbReference type="InterPro" id="IPR036259">
    <property type="entry name" value="MFS_trans_sf"/>
</dbReference>
<name>A0A9W9U4R2_9EURO</name>
<evidence type="ECO:0000256" key="1">
    <source>
        <dbReference type="ARBA" id="ARBA00004141"/>
    </source>
</evidence>
<feature type="transmembrane region" description="Helical" evidence="5">
    <location>
        <begin position="342"/>
        <end position="362"/>
    </location>
</feature>
<evidence type="ECO:0000256" key="2">
    <source>
        <dbReference type="ARBA" id="ARBA00022692"/>
    </source>
</evidence>
<proteinExistence type="predicted"/>
<reference evidence="6" key="2">
    <citation type="journal article" date="2023" name="IMA Fungus">
        <title>Comparative genomic study of the Penicillium genus elucidates a diverse pangenome and 15 lateral gene transfer events.</title>
        <authorList>
            <person name="Petersen C."/>
            <person name="Sorensen T."/>
            <person name="Nielsen M.R."/>
            <person name="Sondergaard T.E."/>
            <person name="Sorensen J.L."/>
            <person name="Fitzpatrick D.A."/>
            <person name="Frisvad J.C."/>
            <person name="Nielsen K.L."/>
        </authorList>
    </citation>
    <scope>NUCLEOTIDE SEQUENCE</scope>
    <source>
        <strain evidence="6">IBT 21472</strain>
    </source>
</reference>
<accession>A0A9W9U4R2</accession>
<dbReference type="SUPFAM" id="SSF103473">
    <property type="entry name" value="MFS general substrate transporter"/>
    <property type="match status" value="2"/>
</dbReference>
<feature type="transmembrane region" description="Helical" evidence="5">
    <location>
        <begin position="500"/>
        <end position="522"/>
    </location>
</feature>
<dbReference type="Proteomes" id="UP001147746">
    <property type="component" value="Unassembled WGS sequence"/>
</dbReference>
<feature type="transmembrane region" description="Helical" evidence="5">
    <location>
        <begin position="163"/>
        <end position="183"/>
    </location>
</feature>
<dbReference type="GO" id="GO:0022857">
    <property type="term" value="F:transmembrane transporter activity"/>
    <property type="evidence" value="ECO:0007669"/>
    <property type="project" value="InterPro"/>
</dbReference>
<gene>
    <name evidence="6" type="ORF">N7476_006150</name>
</gene>
<dbReference type="PANTHER" id="PTHR23501:SF78">
    <property type="entry name" value="MAJOR FACILITATOR SUPERFAMILY (MFS) PROFILE DOMAIN-CONTAINING PROTEIN-RELATED"/>
    <property type="match status" value="1"/>
</dbReference>
<dbReference type="InterPro" id="IPR011701">
    <property type="entry name" value="MFS"/>
</dbReference>
<feature type="transmembrane region" description="Helical" evidence="5">
    <location>
        <begin position="195"/>
        <end position="218"/>
    </location>
</feature>
<dbReference type="GO" id="GO:0005886">
    <property type="term" value="C:plasma membrane"/>
    <property type="evidence" value="ECO:0007669"/>
    <property type="project" value="TreeGrafter"/>
</dbReference>
<dbReference type="InterPro" id="IPR020846">
    <property type="entry name" value="MFS_dom"/>
</dbReference>
<feature type="transmembrane region" description="Helical" evidence="5">
    <location>
        <begin position="304"/>
        <end position="322"/>
    </location>
</feature>
<keyword evidence="7" id="KW-1185">Reference proteome</keyword>
<dbReference type="PANTHER" id="PTHR23501">
    <property type="entry name" value="MAJOR FACILITATOR SUPERFAMILY"/>
    <property type="match status" value="1"/>
</dbReference>
<evidence type="ECO:0000313" key="6">
    <source>
        <dbReference type="EMBL" id="KAJ5315843.1"/>
    </source>
</evidence>
<sequence>MVADADMPAQNEVRATEATPLIAGSFQDRQSNILPRNRLLVVFPALALVHFTSFIDQTSISTALPSIASALNAGSSISWAGTSFLTTSTSIQLMNGRLSDIFGRKTCLITALSLMGLGNFLSGCSQTTGQLYATRAFSGLGAGALNALVQITISDITRLDQRGYYFGILGVAVALGNGLGPVVGGVLTENASWRWAFWFICPLAVIAAGLLALVLPGSSAADEIGTKVRMLDWGGIVISMTAVVLILIPISQGGSAIEWMSPMIIGMLISGVILLAAFLFIEWRLVKLPILPMRLFQYNRSTNILLAVNIPIGWVYWGNLFYLPLYFQMVRRLNPSTAGSFILPMVIAHGATSGLSGVVTSLAGCYKPVISSGAGLWAIGAILKTTYGQTTSFNLFFVAGIFEGIGVGCALQPVMVGLLAGSDNVDRAVITGLRNFVRDMGGAIGITVSGAILNNYLHAGLKGHFAPELISHIASSAFNLSELNLSAEEKGMILDVYVRGIHAVFVSYAVLTVVLFLATLCLRDYGLGRKAEQQESDVE</sequence>
<reference evidence="6" key="1">
    <citation type="submission" date="2022-12" db="EMBL/GenBank/DDBJ databases">
        <authorList>
            <person name="Petersen C."/>
        </authorList>
    </citation>
    <scope>NUCLEOTIDE SEQUENCE</scope>
    <source>
        <strain evidence="6">IBT 21472</strain>
    </source>
</reference>
<dbReference type="AlphaFoldDB" id="A0A9W9U4R2"/>
<feature type="transmembrane region" description="Helical" evidence="5">
    <location>
        <begin position="393"/>
        <end position="419"/>
    </location>
</feature>
<keyword evidence="4 5" id="KW-0472">Membrane</keyword>
<feature type="transmembrane region" description="Helical" evidence="5">
    <location>
        <begin position="230"/>
        <end position="251"/>
    </location>
</feature>
<dbReference type="Pfam" id="PF07690">
    <property type="entry name" value="MFS_1"/>
    <property type="match status" value="1"/>
</dbReference>
<dbReference type="Gene3D" id="1.20.1250.20">
    <property type="entry name" value="MFS general substrate transporter like domains"/>
    <property type="match status" value="2"/>
</dbReference>
<dbReference type="OrthoDB" id="6770063at2759"/>